<keyword evidence="2" id="KW-1185">Reference proteome</keyword>
<reference evidence="1 2" key="1">
    <citation type="journal article" date="2021" name="BMC Genomics">
        <title>Datura genome reveals duplications of psychoactive alkaloid biosynthetic genes and high mutation rate following tissue culture.</title>
        <authorList>
            <person name="Rajewski A."/>
            <person name="Carter-House D."/>
            <person name="Stajich J."/>
            <person name="Litt A."/>
        </authorList>
    </citation>
    <scope>NUCLEOTIDE SEQUENCE [LARGE SCALE GENOMIC DNA]</scope>
    <source>
        <strain evidence="1">AR-01</strain>
    </source>
</reference>
<comment type="caution">
    <text evidence="1">The sequence shown here is derived from an EMBL/GenBank/DDBJ whole genome shotgun (WGS) entry which is preliminary data.</text>
</comment>
<gene>
    <name evidence="1" type="ORF">HAX54_017689</name>
</gene>
<dbReference type="EMBL" id="JACEIK010002179">
    <property type="protein sequence ID" value="MCD9559623.1"/>
    <property type="molecule type" value="Genomic_DNA"/>
</dbReference>
<accession>A0ABS8UN72</accession>
<evidence type="ECO:0000313" key="2">
    <source>
        <dbReference type="Proteomes" id="UP000823775"/>
    </source>
</evidence>
<name>A0ABS8UN72_DATST</name>
<proteinExistence type="predicted"/>
<dbReference type="PANTHER" id="PTHR48245:SF1">
    <property type="match status" value="1"/>
</dbReference>
<dbReference type="PANTHER" id="PTHR48245">
    <property type="match status" value="1"/>
</dbReference>
<protein>
    <submittedName>
        <fullName evidence="1">Uncharacterized protein</fullName>
    </submittedName>
</protein>
<evidence type="ECO:0000313" key="1">
    <source>
        <dbReference type="EMBL" id="MCD9559623.1"/>
    </source>
</evidence>
<dbReference type="Proteomes" id="UP000823775">
    <property type="component" value="Unassembled WGS sequence"/>
</dbReference>
<sequence length="156" mass="17507">MVRIQFLENLRVPPQGSFTEGESWPKIRPKGVVDGQQVNIHVLPLVDLEGRRRLGCRKMVIGSRTLGGRQRRPPSWRARAISEIPLWKRKNSNLVSGPTGQGTVSGRQFLSGVGLPKGNGGTQMFPRARRRLALECKGKRELDYKTHSSSRDESRP</sequence>
<organism evidence="1 2">
    <name type="scientific">Datura stramonium</name>
    <name type="common">Jimsonweed</name>
    <name type="synonym">Common thornapple</name>
    <dbReference type="NCBI Taxonomy" id="4076"/>
    <lineage>
        <taxon>Eukaryota</taxon>
        <taxon>Viridiplantae</taxon>
        <taxon>Streptophyta</taxon>
        <taxon>Embryophyta</taxon>
        <taxon>Tracheophyta</taxon>
        <taxon>Spermatophyta</taxon>
        <taxon>Magnoliopsida</taxon>
        <taxon>eudicotyledons</taxon>
        <taxon>Gunneridae</taxon>
        <taxon>Pentapetalae</taxon>
        <taxon>asterids</taxon>
        <taxon>lamiids</taxon>
        <taxon>Solanales</taxon>
        <taxon>Solanaceae</taxon>
        <taxon>Solanoideae</taxon>
        <taxon>Datureae</taxon>
        <taxon>Datura</taxon>
    </lineage>
</organism>